<dbReference type="GO" id="GO:0019243">
    <property type="term" value="P:methylglyoxal catabolic process to D-lactate via S-lactoyl-glutathione"/>
    <property type="evidence" value="ECO:0007669"/>
    <property type="project" value="UniProtKB-UniRule"/>
</dbReference>
<evidence type="ECO:0000256" key="5">
    <source>
        <dbReference type="ARBA" id="ARBA00022801"/>
    </source>
</evidence>
<dbReference type="Proteomes" id="UP000033673">
    <property type="component" value="Unassembled WGS sequence"/>
</dbReference>
<evidence type="ECO:0000256" key="4">
    <source>
        <dbReference type="ARBA" id="ARBA00022723"/>
    </source>
</evidence>
<keyword evidence="5 7" id="KW-0378">Hydrolase</keyword>
<feature type="domain" description="Metallo-beta-lactamase" evidence="8">
    <location>
        <begin position="12"/>
        <end position="166"/>
    </location>
</feature>
<dbReference type="InterPro" id="IPR050110">
    <property type="entry name" value="Glyoxalase_II_hydrolase"/>
</dbReference>
<feature type="binding site" evidence="7">
    <location>
        <position position="54"/>
    </location>
    <ligand>
        <name>Zn(2+)</name>
        <dbReference type="ChEBI" id="CHEBI:29105"/>
        <label>1</label>
    </ligand>
</feature>
<dbReference type="Gene3D" id="3.60.15.10">
    <property type="entry name" value="Ribonuclease Z/Hydroxyacylglutathione hydrolase-like"/>
    <property type="match status" value="1"/>
</dbReference>
<dbReference type="PANTHER" id="PTHR43705">
    <property type="entry name" value="HYDROXYACYLGLUTATHIONE HYDROLASE"/>
    <property type="match status" value="1"/>
</dbReference>
<evidence type="ECO:0000259" key="8">
    <source>
        <dbReference type="SMART" id="SM00849"/>
    </source>
</evidence>
<name>A0A0F4NGT7_9VIBR</name>
<reference evidence="9 10" key="1">
    <citation type="journal article" date="2015" name="BMC Genomics">
        <title>Genome mining reveals unlocked bioactive potential of marine Gram-negative bacteria.</title>
        <authorList>
            <person name="Machado H."/>
            <person name="Sonnenschein E.C."/>
            <person name="Melchiorsen J."/>
            <person name="Gram L."/>
        </authorList>
    </citation>
    <scope>NUCLEOTIDE SEQUENCE [LARGE SCALE GENOMIC DNA]</scope>
    <source>
        <strain evidence="9 10">S2757</strain>
    </source>
</reference>
<dbReference type="Pfam" id="PF00753">
    <property type="entry name" value="Lactamase_B"/>
    <property type="match status" value="1"/>
</dbReference>
<comment type="similarity">
    <text evidence="3 7">Belongs to the metallo-beta-lactamase superfamily. Glyoxalase II family.</text>
</comment>
<evidence type="ECO:0000256" key="6">
    <source>
        <dbReference type="ARBA" id="ARBA00022833"/>
    </source>
</evidence>
<comment type="pathway">
    <text evidence="2 7">Secondary metabolite metabolism; methylglyoxal degradation; (R)-lactate from methylglyoxal: step 2/2.</text>
</comment>
<dbReference type="STRING" id="579748.TW81_14630"/>
<feature type="binding site" evidence="7">
    <location>
        <position position="111"/>
    </location>
    <ligand>
        <name>Zn(2+)</name>
        <dbReference type="ChEBI" id="CHEBI:29105"/>
        <label>1</label>
    </ligand>
</feature>
<comment type="cofactor">
    <cofactor evidence="7">
        <name>Zn(2+)</name>
        <dbReference type="ChEBI" id="CHEBI:29105"/>
    </cofactor>
    <text evidence="7">Binds 2 Zn(2+) ions per subunit.</text>
</comment>
<feature type="binding site" evidence="7">
    <location>
        <position position="128"/>
    </location>
    <ligand>
        <name>Zn(2+)</name>
        <dbReference type="ChEBI" id="CHEBI:29105"/>
        <label>2</label>
    </ligand>
</feature>
<comment type="caution">
    <text evidence="9">The sequence shown here is derived from an EMBL/GenBank/DDBJ whole genome shotgun (WGS) entry which is preliminary data.</text>
</comment>
<dbReference type="EMBL" id="JXXV01000025">
    <property type="protein sequence ID" value="KJY82330.1"/>
    <property type="molecule type" value="Genomic_DNA"/>
</dbReference>
<comment type="subunit">
    <text evidence="7">Monomer.</text>
</comment>
<keyword evidence="4 7" id="KW-0479">Metal-binding</keyword>
<organism evidence="9 10">
    <name type="scientific">Vibrio galatheae</name>
    <dbReference type="NCBI Taxonomy" id="579748"/>
    <lineage>
        <taxon>Bacteria</taxon>
        <taxon>Pseudomonadati</taxon>
        <taxon>Pseudomonadota</taxon>
        <taxon>Gammaproteobacteria</taxon>
        <taxon>Vibrionales</taxon>
        <taxon>Vibrionaceae</taxon>
        <taxon>Vibrio</taxon>
    </lineage>
</organism>
<proteinExistence type="inferred from homology"/>
<keyword evidence="6 7" id="KW-0862">Zinc</keyword>
<comment type="catalytic activity">
    <reaction evidence="1 7">
        <text>an S-(2-hydroxyacyl)glutathione + H2O = a 2-hydroxy carboxylate + glutathione + H(+)</text>
        <dbReference type="Rhea" id="RHEA:21864"/>
        <dbReference type="ChEBI" id="CHEBI:15377"/>
        <dbReference type="ChEBI" id="CHEBI:15378"/>
        <dbReference type="ChEBI" id="CHEBI:57925"/>
        <dbReference type="ChEBI" id="CHEBI:58896"/>
        <dbReference type="ChEBI" id="CHEBI:71261"/>
        <dbReference type="EC" id="3.1.2.6"/>
    </reaction>
</comment>
<dbReference type="GO" id="GO:0004416">
    <property type="term" value="F:hydroxyacylglutathione hydrolase activity"/>
    <property type="evidence" value="ECO:0007669"/>
    <property type="project" value="UniProtKB-UniRule"/>
</dbReference>
<gene>
    <name evidence="7" type="primary">gloB</name>
    <name evidence="9" type="ORF">TW81_14630</name>
</gene>
<dbReference type="OrthoDB" id="9802248at2"/>
<feature type="binding site" evidence="7">
    <location>
        <position position="56"/>
    </location>
    <ligand>
        <name>Zn(2+)</name>
        <dbReference type="ChEBI" id="CHEBI:29105"/>
        <label>1</label>
    </ligand>
</feature>
<evidence type="ECO:0000256" key="2">
    <source>
        <dbReference type="ARBA" id="ARBA00004963"/>
    </source>
</evidence>
<dbReference type="EC" id="3.1.2.6" evidence="7"/>
<dbReference type="Pfam" id="PF16123">
    <property type="entry name" value="HAGH_C"/>
    <property type="match status" value="1"/>
</dbReference>
<dbReference type="PATRIC" id="fig|579748.3.peg.3024"/>
<evidence type="ECO:0000313" key="10">
    <source>
        <dbReference type="Proteomes" id="UP000033673"/>
    </source>
</evidence>
<feature type="binding site" evidence="7">
    <location>
        <position position="58"/>
    </location>
    <ligand>
        <name>Zn(2+)</name>
        <dbReference type="ChEBI" id="CHEBI:29105"/>
        <label>2</label>
    </ligand>
</feature>
<feature type="binding site" evidence="7">
    <location>
        <position position="128"/>
    </location>
    <ligand>
        <name>Zn(2+)</name>
        <dbReference type="ChEBI" id="CHEBI:29105"/>
        <label>1</label>
    </ligand>
</feature>
<dbReference type="SUPFAM" id="SSF56281">
    <property type="entry name" value="Metallo-hydrolase/oxidoreductase"/>
    <property type="match status" value="1"/>
</dbReference>
<dbReference type="PANTHER" id="PTHR43705:SF1">
    <property type="entry name" value="HYDROXYACYLGLUTATHIONE HYDROLASE GLOB"/>
    <property type="match status" value="1"/>
</dbReference>
<comment type="function">
    <text evidence="7">Thiolesterase that catalyzes the hydrolysis of S-D-lactoyl-glutathione to form glutathione and D-lactic acid.</text>
</comment>
<dbReference type="PIRSF" id="PIRSF005457">
    <property type="entry name" value="Glx"/>
    <property type="match status" value="1"/>
</dbReference>
<dbReference type="RefSeq" id="WP_045956466.1">
    <property type="nucleotide sequence ID" value="NZ_JXXV01000025.1"/>
</dbReference>
<feature type="binding site" evidence="7">
    <location>
        <position position="59"/>
    </location>
    <ligand>
        <name>Zn(2+)</name>
        <dbReference type="ChEBI" id="CHEBI:29105"/>
        <label>2</label>
    </ligand>
</feature>
<dbReference type="AlphaFoldDB" id="A0A0F4NGT7"/>
<evidence type="ECO:0000313" key="9">
    <source>
        <dbReference type="EMBL" id="KJY82330.1"/>
    </source>
</evidence>
<dbReference type="GO" id="GO:0046872">
    <property type="term" value="F:metal ion binding"/>
    <property type="evidence" value="ECO:0007669"/>
    <property type="project" value="UniProtKB-KW"/>
</dbReference>
<dbReference type="InterPro" id="IPR035680">
    <property type="entry name" value="Clx_II_MBL"/>
</dbReference>
<keyword evidence="10" id="KW-1185">Reference proteome</keyword>
<dbReference type="SMART" id="SM00849">
    <property type="entry name" value="Lactamase_B"/>
    <property type="match status" value="1"/>
</dbReference>
<dbReference type="CDD" id="cd07723">
    <property type="entry name" value="hydroxyacylglutathione_hydrolase_MBL-fold"/>
    <property type="match status" value="1"/>
</dbReference>
<dbReference type="HAMAP" id="MF_01374">
    <property type="entry name" value="Glyoxalase_2"/>
    <property type="match status" value="1"/>
</dbReference>
<dbReference type="InterPro" id="IPR036866">
    <property type="entry name" value="RibonucZ/Hydroxyglut_hydro"/>
</dbReference>
<dbReference type="InterPro" id="IPR032282">
    <property type="entry name" value="HAGH_C"/>
</dbReference>
<dbReference type="InterPro" id="IPR001279">
    <property type="entry name" value="Metallo-B-lactamas"/>
</dbReference>
<accession>A0A0F4NGT7</accession>
<feature type="binding site" evidence="7">
    <location>
        <position position="166"/>
    </location>
    <ligand>
        <name>Zn(2+)</name>
        <dbReference type="ChEBI" id="CHEBI:29105"/>
        <label>2</label>
    </ligand>
</feature>
<evidence type="ECO:0000256" key="3">
    <source>
        <dbReference type="ARBA" id="ARBA00006759"/>
    </source>
</evidence>
<dbReference type="InterPro" id="IPR017782">
    <property type="entry name" value="Hydroxyacylglutathione_Hdrlase"/>
</dbReference>
<evidence type="ECO:0000256" key="1">
    <source>
        <dbReference type="ARBA" id="ARBA00001623"/>
    </source>
</evidence>
<protein>
    <recommendedName>
        <fullName evidence="7">Hydroxyacylglutathione hydrolase</fullName>
        <ecNumber evidence="7">3.1.2.6</ecNumber>
    </recommendedName>
    <alternativeName>
        <fullName evidence="7">Glyoxalase II</fullName>
        <shortName evidence="7">Glx II</shortName>
    </alternativeName>
</protein>
<dbReference type="UniPathway" id="UPA00619">
    <property type="reaction ID" value="UER00676"/>
</dbReference>
<sequence length="252" mass="27959">MLNIKSIPAFNDNYIWLIENSDHRCAVVDPGDPAPVLAYLKQHDLSLEAILITHHHNDHIGGVAELVRQHPNIDVVGPANEPIPTLTHSVDAGDQIELFGEVFLVLGLEGHTLGHIGYVGDGKLFCGDVLFSAGCGRVMEGTMEQMHSALNKLASLPLETQVYCAHEYTASNVAFALAVEPDNDKLQQYRDEVNRLRAQNKPTLPTTIQREKWINPFLRTDQPSVMRSVANRTSASDSLAIFSALREWKNEF</sequence>
<evidence type="ECO:0000256" key="7">
    <source>
        <dbReference type="HAMAP-Rule" id="MF_01374"/>
    </source>
</evidence>
<dbReference type="NCBIfam" id="TIGR03413">
    <property type="entry name" value="GSH_gloB"/>
    <property type="match status" value="1"/>
</dbReference>